<dbReference type="GO" id="GO:0005634">
    <property type="term" value="C:nucleus"/>
    <property type="evidence" value="ECO:0007669"/>
    <property type="project" value="UniProtKB-SubCell"/>
</dbReference>
<dbReference type="Gene3D" id="2.20.25.80">
    <property type="entry name" value="WRKY domain"/>
    <property type="match status" value="1"/>
</dbReference>
<gene>
    <name evidence="7" type="ORF">URODEC1_LOCUS6577</name>
</gene>
<reference evidence="7 8" key="2">
    <citation type="submission" date="2024-10" db="EMBL/GenBank/DDBJ databases">
        <authorList>
            <person name="Ryan C."/>
        </authorList>
    </citation>
    <scope>NUCLEOTIDE SEQUENCE [LARGE SCALE GENOMIC DNA]</scope>
</reference>
<name>A0ABC8VT89_9POAL</name>
<protein>
    <recommendedName>
        <fullName evidence="6">WRKY domain-containing protein</fullName>
    </recommendedName>
</protein>
<dbReference type="InterPro" id="IPR036576">
    <property type="entry name" value="WRKY_dom_sf"/>
</dbReference>
<dbReference type="EMBL" id="OZ075120">
    <property type="protein sequence ID" value="CAL4896328.1"/>
    <property type="molecule type" value="Genomic_DNA"/>
</dbReference>
<accession>A0ABC8VT89</accession>
<evidence type="ECO:0000256" key="1">
    <source>
        <dbReference type="ARBA" id="ARBA00004123"/>
    </source>
</evidence>
<comment type="subcellular location">
    <subcellularLocation>
        <location evidence="1">Nucleus</location>
    </subcellularLocation>
</comment>
<keyword evidence="8" id="KW-1185">Reference proteome</keyword>
<dbReference type="SMART" id="SM00774">
    <property type="entry name" value="WRKY"/>
    <property type="match status" value="1"/>
</dbReference>
<keyword evidence="2" id="KW-0805">Transcription regulation</keyword>
<dbReference type="GO" id="GO:0003677">
    <property type="term" value="F:DNA binding"/>
    <property type="evidence" value="ECO:0007669"/>
    <property type="project" value="UniProtKB-KW"/>
</dbReference>
<feature type="domain" description="WRKY" evidence="6">
    <location>
        <begin position="133"/>
        <end position="197"/>
    </location>
</feature>
<evidence type="ECO:0000256" key="4">
    <source>
        <dbReference type="ARBA" id="ARBA00023163"/>
    </source>
</evidence>
<dbReference type="PANTHER" id="PTHR31282">
    <property type="entry name" value="WRKY TRANSCRIPTION FACTOR 21-RELATED"/>
    <property type="match status" value="1"/>
</dbReference>
<evidence type="ECO:0000256" key="5">
    <source>
        <dbReference type="ARBA" id="ARBA00023242"/>
    </source>
</evidence>
<dbReference type="PROSITE" id="PS50811">
    <property type="entry name" value="WRKY"/>
    <property type="match status" value="1"/>
</dbReference>
<dbReference type="AlphaFoldDB" id="A0ABC8VT89"/>
<evidence type="ECO:0000256" key="2">
    <source>
        <dbReference type="ARBA" id="ARBA00023015"/>
    </source>
</evidence>
<organism evidence="7 8">
    <name type="scientific">Urochloa decumbens</name>
    <dbReference type="NCBI Taxonomy" id="240449"/>
    <lineage>
        <taxon>Eukaryota</taxon>
        <taxon>Viridiplantae</taxon>
        <taxon>Streptophyta</taxon>
        <taxon>Embryophyta</taxon>
        <taxon>Tracheophyta</taxon>
        <taxon>Spermatophyta</taxon>
        <taxon>Magnoliopsida</taxon>
        <taxon>Liliopsida</taxon>
        <taxon>Poales</taxon>
        <taxon>Poaceae</taxon>
        <taxon>PACMAD clade</taxon>
        <taxon>Panicoideae</taxon>
        <taxon>Panicodae</taxon>
        <taxon>Paniceae</taxon>
        <taxon>Melinidinae</taxon>
        <taxon>Urochloa</taxon>
    </lineage>
</organism>
<sequence>MNNLDTRYLPHCSSTCADKFECFACVDHQPAINEIVKIQSLVAQLRAIVLPACEMMNDLQLELVSQLFGSLQDCTSKVISELQTQYSAQLIDVDRRRLAGNISDSKKGCTKKKYKRSRYGDSTSYMTPVPHYDGHQWRKYGQKIISNSKHQRSYYRCTYKHEQNCMATKTVQQQEHNTTEPAMYTVAYYGRHTCKANICPAPLHVIETSTPQGAMSLHRTIGIGTQEVVSPDTDSHKILENEHATPQWAEDVQGLLKKIACAPLDSDIWETDAILRLGAR</sequence>
<proteinExistence type="predicted"/>
<evidence type="ECO:0000259" key="6">
    <source>
        <dbReference type="PROSITE" id="PS50811"/>
    </source>
</evidence>
<dbReference type="InterPro" id="IPR003657">
    <property type="entry name" value="WRKY_dom"/>
</dbReference>
<dbReference type="InterPro" id="IPR044810">
    <property type="entry name" value="WRKY_plant"/>
</dbReference>
<evidence type="ECO:0000256" key="3">
    <source>
        <dbReference type="ARBA" id="ARBA00023125"/>
    </source>
</evidence>
<dbReference type="SUPFAM" id="SSF118290">
    <property type="entry name" value="WRKY DNA-binding domain"/>
    <property type="match status" value="1"/>
</dbReference>
<keyword evidence="3" id="KW-0238">DNA-binding</keyword>
<keyword evidence="4" id="KW-0804">Transcription</keyword>
<keyword evidence="5" id="KW-0539">Nucleus</keyword>
<evidence type="ECO:0000313" key="7">
    <source>
        <dbReference type="EMBL" id="CAL4896328.1"/>
    </source>
</evidence>
<dbReference type="Proteomes" id="UP001497457">
    <property type="component" value="Chromosome 10rd"/>
</dbReference>
<evidence type="ECO:0000313" key="8">
    <source>
        <dbReference type="Proteomes" id="UP001497457"/>
    </source>
</evidence>
<reference evidence="8" key="1">
    <citation type="submission" date="2024-06" db="EMBL/GenBank/DDBJ databases">
        <authorList>
            <person name="Ryan C."/>
        </authorList>
    </citation>
    <scope>NUCLEOTIDE SEQUENCE [LARGE SCALE GENOMIC DNA]</scope>
</reference>
<dbReference type="Pfam" id="PF03106">
    <property type="entry name" value="WRKY"/>
    <property type="match status" value="1"/>
</dbReference>